<dbReference type="GO" id="GO:0008483">
    <property type="term" value="F:transaminase activity"/>
    <property type="evidence" value="ECO:0007669"/>
    <property type="project" value="UniProtKB-KW"/>
</dbReference>
<dbReference type="Proteomes" id="UP001058860">
    <property type="component" value="Chromosome"/>
</dbReference>
<accession>A0ABY5PDY6</accession>
<evidence type="ECO:0000313" key="4">
    <source>
        <dbReference type="EMBL" id="UUY02823.1"/>
    </source>
</evidence>
<proteinExistence type="inferred from homology"/>
<keyword evidence="4" id="KW-0032">Aminotransferase</keyword>
<keyword evidence="5" id="KW-1185">Reference proteome</keyword>
<evidence type="ECO:0000313" key="5">
    <source>
        <dbReference type="Proteomes" id="UP001058860"/>
    </source>
</evidence>
<dbReference type="Pfam" id="PF00202">
    <property type="entry name" value="Aminotran_3"/>
    <property type="match status" value="1"/>
</dbReference>
<dbReference type="CDD" id="cd00610">
    <property type="entry name" value="OAT_like"/>
    <property type="match status" value="1"/>
</dbReference>
<sequence>MDTSRSEEMLATRRALLPSGVTGAGRWEDPYPLVFARARGQYIEDVDGTEYLDFHGGYGTAILGYSHPGVDGAVARAMADGQTFVGCAQVHEAALAERLVDLLPEAERIGFCGGGGSDPLYHAVRLARAATGRRKIVKVEGGYQGWHSDLGASTVPPSGDIAPTHTPPTVPNSSGVLPQVTAAILAVSANDVDSLRARFAEEGDEIAAVFVEPALYSSGCITVDPEYLRAARELCDTHGAVLVFDEVICGFRSRVGGAAVPSGVVPDLAAYGKAIANGHTFALLAGRAALMDQLAPAGDVFFSGTFNGAPLGVAAATAVLDELESTDAMARAVRGCERLAVGVNAAIAAHGLNAVVQHHGSAWNLYFHTRKVRDVRDLAASLEHGTEELNLAFRHHLRDHAIFMQRRAGTLRGFVSAAHTDADIDRTIDVIDAFLETHTPTLAVTS</sequence>
<dbReference type="SUPFAM" id="SSF53383">
    <property type="entry name" value="PLP-dependent transferases"/>
    <property type="match status" value="1"/>
</dbReference>
<comment type="cofactor">
    <cofactor evidence="1">
        <name>pyridoxal 5'-phosphate</name>
        <dbReference type="ChEBI" id="CHEBI:597326"/>
    </cofactor>
</comment>
<comment type="similarity">
    <text evidence="3">Belongs to the class-III pyridoxal-phosphate-dependent aminotransferase family.</text>
</comment>
<dbReference type="InterPro" id="IPR049704">
    <property type="entry name" value="Aminotrans_3_PPA_site"/>
</dbReference>
<organism evidence="4 5">
    <name type="scientific">Svornostia abyssi</name>
    <dbReference type="NCBI Taxonomy" id="2898438"/>
    <lineage>
        <taxon>Bacteria</taxon>
        <taxon>Bacillati</taxon>
        <taxon>Actinomycetota</taxon>
        <taxon>Thermoleophilia</taxon>
        <taxon>Solirubrobacterales</taxon>
        <taxon>Baekduiaceae</taxon>
        <taxon>Svornostia</taxon>
    </lineage>
</organism>
<dbReference type="InterPro" id="IPR005814">
    <property type="entry name" value="Aminotrans_3"/>
</dbReference>
<protein>
    <submittedName>
        <fullName evidence="4">Aminotransferase class III-fold pyridoxal phosphate-dependent enzyme</fullName>
    </submittedName>
</protein>
<dbReference type="InterPro" id="IPR015424">
    <property type="entry name" value="PyrdxlP-dep_Trfase"/>
</dbReference>
<dbReference type="Gene3D" id="3.40.640.10">
    <property type="entry name" value="Type I PLP-dependent aspartate aminotransferase-like (Major domain)"/>
    <property type="match status" value="1"/>
</dbReference>
<dbReference type="PANTHER" id="PTHR43713:SF3">
    <property type="entry name" value="GLUTAMATE-1-SEMIALDEHYDE 2,1-AMINOMUTASE 1, CHLOROPLASTIC-RELATED"/>
    <property type="match status" value="1"/>
</dbReference>
<dbReference type="PROSITE" id="PS00600">
    <property type="entry name" value="AA_TRANSFER_CLASS_3"/>
    <property type="match status" value="1"/>
</dbReference>
<evidence type="ECO:0000256" key="1">
    <source>
        <dbReference type="ARBA" id="ARBA00001933"/>
    </source>
</evidence>
<evidence type="ECO:0000256" key="2">
    <source>
        <dbReference type="ARBA" id="ARBA00022898"/>
    </source>
</evidence>
<reference evidence="5" key="1">
    <citation type="submission" date="2021-11" db="EMBL/GenBank/DDBJ databases">
        <title>Cultivation dependent microbiological survey of springs from the worlds oldest radium mine currently devoted to the extraction of radon-saturated water.</title>
        <authorList>
            <person name="Kapinusova G."/>
            <person name="Smrhova T."/>
            <person name="Strejcek M."/>
            <person name="Suman J."/>
            <person name="Jani K."/>
            <person name="Pajer P."/>
            <person name="Uhlik O."/>
        </authorList>
    </citation>
    <scope>NUCLEOTIDE SEQUENCE [LARGE SCALE GENOMIC DNA]</scope>
    <source>
        <strain evidence="5">J379</strain>
    </source>
</reference>
<keyword evidence="4" id="KW-0808">Transferase</keyword>
<dbReference type="Gene3D" id="3.90.1150.10">
    <property type="entry name" value="Aspartate Aminotransferase, domain 1"/>
    <property type="match status" value="1"/>
</dbReference>
<dbReference type="EMBL" id="CP088295">
    <property type="protein sequence ID" value="UUY02823.1"/>
    <property type="molecule type" value="Genomic_DNA"/>
</dbReference>
<dbReference type="PANTHER" id="PTHR43713">
    <property type="entry name" value="GLUTAMATE-1-SEMIALDEHYDE 2,1-AMINOMUTASE"/>
    <property type="match status" value="1"/>
</dbReference>
<dbReference type="RefSeq" id="WP_353863346.1">
    <property type="nucleotide sequence ID" value="NZ_CP088295.1"/>
</dbReference>
<dbReference type="InterPro" id="IPR015422">
    <property type="entry name" value="PyrdxlP-dep_Trfase_small"/>
</dbReference>
<keyword evidence="2 3" id="KW-0663">Pyridoxal phosphate</keyword>
<evidence type="ECO:0000256" key="3">
    <source>
        <dbReference type="RuleBase" id="RU003560"/>
    </source>
</evidence>
<dbReference type="InterPro" id="IPR015421">
    <property type="entry name" value="PyrdxlP-dep_Trfase_major"/>
</dbReference>
<name>A0ABY5PDY6_9ACTN</name>
<gene>
    <name evidence="4" type="ORF">LRS13_19365</name>
</gene>